<keyword evidence="3" id="KW-0732">Signal</keyword>
<dbReference type="InterPro" id="IPR002491">
    <property type="entry name" value="ABC_transptr_periplasmic_BD"/>
</dbReference>
<dbReference type="Proteomes" id="UP000199370">
    <property type="component" value="Unassembled WGS sequence"/>
</dbReference>
<comment type="subcellular location">
    <subcellularLocation>
        <location evidence="1">Cell envelope</location>
    </subcellularLocation>
</comment>
<evidence type="ECO:0000256" key="1">
    <source>
        <dbReference type="ARBA" id="ARBA00004196"/>
    </source>
</evidence>
<dbReference type="InterPro" id="IPR051313">
    <property type="entry name" value="Bact_iron-sidero_bind"/>
</dbReference>
<dbReference type="Gene3D" id="3.40.50.1980">
    <property type="entry name" value="Nitrogenase molybdenum iron protein domain"/>
    <property type="match status" value="2"/>
</dbReference>
<dbReference type="SUPFAM" id="SSF53807">
    <property type="entry name" value="Helical backbone' metal receptor"/>
    <property type="match status" value="1"/>
</dbReference>
<accession>A0A1G9YIS4</accession>
<keyword evidence="6" id="KW-1185">Reference proteome</keyword>
<dbReference type="AlphaFoldDB" id="A0A1G9YIS4"/>
<name>A0A1G9YIS4_9EURY</name>
<dbReference type="PROSITE" id="PS50983">
    <property type="entry name" value="FE_B12_PBP"/>
    <property type="match status" value="1"/>
</dbReference>
<dbReference type="EMBL" id="FNIA01000014">
    <property type="protein sequence ID" value="SDN08476.1"/>
    <property type="molecule type" value="Genomic_DNA"/>
</dbReference>
<evidence type="ECO:0000313" key="6">
    <source>
        <dbReference type="Proteomes" id="UP000199370"/>
    </source>
</evidence>
<keyword evidence="2" id="KW-0813">Transport</keyword>
<gene>
    <name evidence="5" type="ORF">SAMN05192554_11476</name>
</gene>
<protein>
    <submittedName>
        <fullName evidence="5">ABC-type Fe3+-hydroxamate transport system, substrate-binding protein</fullName>
    </submittedName>
</protein>
<evidence type="ECO:0000256" key="2">
    <source>
        <dbReference type="ARBA" id="ARBA00022448"/>
    </source>
</evidence>
<feature type="domain" description="Fe/B12 periplasmic-binding" evidence="4">
    <location>
        <begin position="78"/>
        <end position="379"/>
    </location>
</feature>
<dbReference type="InterPro" id="IPR006311">
    <property type="entry name" value="TAT_signal"/>
</dbReference>
<dbReference type="PANTHER" id="PTHR30532:SF1">
    <property type="entry name" value="IRON(3+)-HYDROXAMATE-BINDING PROTEIN FHUD"/>
    <property type="match status" value="1"/>
</dbReference>
<evidence type="ECO:0000313" key="5">
    <source>
        <dbReference type="EMBL" id="SDN08476.1"/>
    </source>
</evidence>
<dbReference type="STRING" id="996166.SAMN05192554_11476"/>
<evidence type="ECO:0000256" key="3">
    <source>
        <dbReference type="ARBA" id="ARBA00022729"/>
    </source>
</evidence>
<dbReference type="RefSeq" id="WP_089734490.1">
    <property type="nucleotide sequence ID" value="NZ_FNIA01000014.1"/>
</dbReference>
<evidence type="ECO:0000259" key="4">
    <source>
        <dbReference type="PROSITE" id="PS50983"/>
    </source>
</evidence>
<dbReference type="PANTHER" id="PTHR30532">
    <property type="entry name" value="IRON III DICITRATE-BINDING PERIPLASMIC PROTEIN"/>
    <property type="match status" value="1"/>
</dbReference>
<dbReference type="OrthoDB" id="304381at2157"/>
<organism evidence="5 6">
    <name type="scientific">Haloarchaeobius iranensis</name>
    <dbReference type="NCBI Taxonomy" id="996166"/>
    <lineage>
        <taxon>Archaea</taxon>
        <taxon>Methanobacteriati</taxon>
        <taxon>Methanobacteriota</taxon>
        <taxon>Stenosarchaea group</taxon>
        <taxon>Halobacteria</taxon>
        <taxon>Halobacteriales</taxon>
        <taxon>Halorubellaceae</taxon>
        <taxon>Haloarchaeobius</taxon>
    </lineage>
</organism>
<dbReference type="PROSITE" id="PS51318">
    <property type="entry name" value="TAT"/>
    <property type="match status" value="1"/>
</dbReference>
<proteinExistence type="predicted"/>
<dbReference type="Pfam" id="PF01497">
    <property type="entry name" value="Peripla_BP_2"/>
    <property type="match status" value="1"/>
</dbReference>
<reference evidence="5 6" key="1">
    <citation type="submission" date="2016-10" db="EMBL/GenBank/DDBJ databases">
        <authorList>
            <person name="de Groot N.N."/>
        </authorList>
    </citation>
    <scope>NUCLEOTIDE SEQUENCE [LARGE SCALE GENOMIC DNA]</scope>
    <source>
        <strain evidence="6">EB21,IBRC-M 10013,KCTC 4048</strain>
    </source>
</reference>
<sequence>MTSDCSHDGPTRRDCVKYGSAVLGGGLLAGCLEDGDAPASGTTGTALATTTGTTAEDDSYTARMAPAGGVEFDAVPEDVFTILNHHTDMVLALGRGDAVNAMHAPGYIESLYSKFLARLDGVSIDWTGLYSSWPPTKERLYELDSDVHLADPAKVATAEGWDADDIAEVAENVGPWFGNTLSGSHQEPPGDWADEYEYYDLWEIFARVAEVFQETERYEALAAVRQSMLATVESNRPPESERPSAAQVLFSTSDDGMWGYKLNHPGYYAAHTRPLGAEDALADAVGEGYGDDGRNITLDYELLLEADPDVLLVLGPMSAYHDIAEIRSRLESHAVASQLTAVQEGRVYTQGARRQGPILNLFQTEMAAKQLYPEQFGEWPGYVDGEPYPEIPAEEQLFDRQRVADVIAGEP</sequence>